<dbReference type="PANTHER" id="PTHR43540">
    <property type="entry name" value="PEROXYUREIDOACRYLATE/UREIDOACRYLATE AMIDOHYDROLASE-RELATED"/>
    <property type="match status" value="1"/>
</dbReference>
<evidence type="ECO:0000256" key="2">
    <source>
        <dbReference type="ARBA" id="ARBA00022801"/>
    </source>
</evidence>
<dbReference type="EMBL" id="VTER01000025">
    <property type="protein sequence ID" value="TYS40137.1"/>
    <property type="molecule type" value="Genomic_DNA"/>
</dbReference>
<dbReference type="Proteomes" id="UP000322139">
    <property type="component" value="Unassembled WGS sequence"/>
</dbReference>
<dbReference type="Gene3D" id="3.40.50.850">
    <property type="entry name" value="Isochorismatase-like"/>
    <property type="match status" value="1"/>
</dbReference>
<name>A0A5D4QMH6_9BACI</name>
<sequence length="187" mass="21081">MKESSTALLIIDMINNFDFPEGEILAAKAEKISGPIKTLKEKCAAEAIPVIYVNDHYSLWQADFEKIADYCRNENSRDIIDFLYPSDEDYFLIKPKHSAFYGTALNTLLLQLNVKNLIITGVAGNICVLFTANDAYMREYSLYVPENCLASNDDHDNENALKMMKNVLNAGTEPFSEKNSILAYFPS</sequence>
<dbReference type="PANTHER" id="PTHR43540:SF6">
    <property type="entry name" value="ISOCHORISMATASE-LIKE DOMAIN-CONTAINING PROTEIN"/>
    <property type="match status" value="1"/>
</dbReference>
<dbReference type="InterPro" id="IPR036380">
    <property type="entry name" value="Isochorismatase-like_sf"/>
</dbReference>
<evidence type="ECO:0000313" key="5">
    <source>
        <dbReference type="Proteomes" id="UP000322139"/>
    </source>
</evidence>
<comment type="caution">
    <text evidence="4">The sequence shown here is derived from an EMBL/GenBank/DDBJ whole genome shotgun (WGS) entry which is preliminary data.</text>
</comment>
<dbReference type="Pfam" id="PF00857">
    <property type="entry name" value="Isochorismatase"/>
    <property type="match status" value="1"/>
</dbReference>
<dbReference type="CDD" id="cd00431">
    <property type="entry name" value="cysteine_hydrolases"/>
    <property type="match status" value="1"/>
</dbReference>
<comment type="similarity">
    <text evidence="1">Belongs to the isochorismatase family.</text>
</comment>
<dbReference type="GO" id="GO:0016787">
    <property type="term" value="F:hydrolase activity"/>
    <property type="evidence" value="ECO:0007669"/>
    <property type="project" value="UniProtKB-KW"/>
</dbReference>
<accession>A0A5D4QMH6</accession>
<dbReference type="SUPFAM" id="SSF52499">
    <property type="entry name" value="Isochorismatase-like hydrolases"/>
    <property type="match status" value="1"/>
</dbReference>
<protein>
    <submittedName>
        <fullName evidence="4">Cysteine hydrolase</fullName>
    </submittedName>
</protein>
<feature type="domain" description="Isochorismatase-like" evidence="3">
    <location>
        <begin position="6"/>
        <end position="167"/>
    </location>
</feature>
<evidence type="ECO:0000313" key="4">
    <source>
        <dbReference type="EMBL" id="TYS40137.1"/>
    </source>
</evidence>
<dbReference type="InterPro" id="IPR000868">
    <property type="entry name" value="Isochorismatase-like_dom"/>
</dbReference>
<dbReference type="AlphaFoldDB" id="A0A5D4QMH6"/>
<evidence type="ECO:0000256" key="1">
    <source>
        <dbReference type="ARBA" id="ARBA00006336"/>
    </source>
</evidence>
<gene>
    <name evidence="4" type="ORF">FZD51_25415</name>
</gene>
<dbReference type="InterPro" id="IPR050272">
    <property type="entry name" value="Isochorismatase-like_hydrls"/>
</dbReference>
<keyword evidence="2 4" id="KW-0378">Hydrolase</keyword>
<dbReference type="RefSeq" id="WP_148977216.1">
    <property type="nucleotide sequence ID" value="NZ_VTER01000025.1"/>
</dbReference>
<evidence type="ECO:0000259" key="3">
    <source>
        <dbReference type="Pfam" id="PF00857"/>
    </source>
</evidence>
<proteinExistence type="inferred from homology"/>
<organism evidence="4 5">
    <name type="scientific">Bacillus infantis</name>
    <dbReference type="NCBI Taxonomy" id="324767"/>
    <lineage>
        <taxon>Bacteria</taxon>
        <taxon>Bacillati</taxon>
        <taxon>Bacillota</taxon>
        <taxon>Bacilli</taxon>
        <taxon>Bacillales</taxon>
        <taxon>Bacillaceae</taxon>
        <taxon>Bacillus</taxon>
    </lineage>
</organism>
<reference evidence="4 5" key="1">
    <citation type="submission" date="2019-08" db="EMBL/GenBank/DDBJ databases">
        <title>Bacillus genomes from the desert of Cuatro Cienegas, Coahuila.</title>
        <authorList>
            <person name="Olmedo-Alvarez G."/>
        </authorList>
    </citation>
    <scope>NUCLEOTIDE SEQUENCE [LARGE SCALE GENOMIC DNA]</scope>
    <source>
        <strain evidence="4 5">CH446_14T</strain>
    </source>
</reference>